<sequence length="196" mass="22786">MNLLLTIVLCTSVIIHIVIGAKKKTLKSNEDDDERIHGTPIPQRPVSSSPKAYRQLPPPQYREPPSYREPPPYKPTQLSSRCPLQSGLHGNLQNQLQILHNKHKQQLVQKYRDFRITKYLSKNSFSNRVYQSVWSDCDFICYFEIGFAKYKSRALIQINTLRLHHKVHILKKNHYLDKLAQGLTDKMANKRALIKA</sequence>
<keyword evidence="2" id="KW-0732">Signal</keyword>
<evidence type="ECO:0000256" key="2">
    <source>
        <dbReference type="SAM" id="SignalP"/>
    </source>
</evidence>
<accession>A0A0N5BMB6</accession>
<dbReference type="WBParaSite" id="SPAL_0000705700.1">
    <property type="protein sequence ID" value="SPAL_0000705700.1"/>
    <property type="gene ID" value="SPAL_0000705700"/>
</dbReference>
<reference evidence="4" key="1">
    <citation type="submission" date="2017-02" db="UniProtKB">
        <authorList>
            <consortium name="WormBaseParasite"/>
        </authorList>
    </citation>
    <scope>IDENTIFICATION</scope>
</reference>
<dbReference type="Proteomes" id="UP000046392">
    <property type="component" value="Unplaced"/>
</dbReference>
<keyword evidence="3" id="KW-1185">Reference proteome</keyword>
<feature type="signal peptide" evidence="2">
    <location>
        <begin position="1"/>
        <end position="20"/>
    </location>
</feature>
<protein>
    <submittedName>
        <fullName evidence="4">SCP domain-containing protein</fullName>
    </submittedName>
</protein>
<organism evidence="3 4">
    <name type="scientific">Strongyloides papillosus</name>
    <name type="common">Intestinal threadworm</name>
    <dbReference type="NCBI Taxonomy" id="174720"/>
    <lineage>
        <taxon>Eukaryota</taxon>
        <taxon>Metazoa</taxon>
        <taxon>Ecdysozoa</taxon>
        <taxon>Nematoda</taxon>
        <taxon>Chromadorea</taxon>
        <taxon>Rhabditida</taxon>
        <taxon>Tylenchina</taxon>
        <taxon>Panagrolaimomorpha</taxon>
        <taxon>Strongyloidoidea</taxon>
        <taxon>Strongyloididae</taxon>
        <taxon>Strongyloides</taxon>
    </lineage>
</organism>
<feature type="compositionally biased region" description="Pro residues" evidence="1">
    <location>
        <begin position="56"/>
        <end position="74"/>
    </location>
</feature>
<evidence type="ECO:0000313" key="4">
    <source>
        <dbReference type="WBParaSite" id="SPAL_0000705700.1"/>
    </source>
</evidence>
<feature type="chain" id="PRO_5005894527" evidence="2">
    <location>
        <begin position="21"/>
        <end position="196"/>
    </location>
</feature>
<proteinExistence type="predicted"/>
<evidence type="ECO:0000313" key="3">
    <source>
        <dbReference type="Proteomes" id="UP000046392"/>
    </source>
</evidence>
<evidence type="ECO:0000256" key="1">
    <source>
        <dbReference type="SAM" id="MobiDB-lite"/>
    </source>
</evidence>
<dbReference type="AlphaFoldDB" id="A0A0N5BMB6"/>
<feature type="region of interest" description="Disordered" evidence="1">
    <location>
        <begin position="26"/>
        <end position="80"/>
    </location>
</feature>
<name>A0A0N5BMB6_STREA</name>